<dbReference type="STRING" id="647171.MetfoDRAFT_0773"/>
<dbReference type="Gene3D" id="2.170.190.11">
    <property type="entry name" value="Molybdopterin biosynthesis moea protein, domain 3"/>
    <property type="match status" value="1"/>
</dbReference>
<dbReference type="InterPro" id="IPR005111">
    <property type="entry name" value="MoeA_C_domain_IV"/>
</dbReference>
<evidence type="ECO:0000256" key="3">
    <source>
        <dbReference type="ARBA" id="ARBA00023150"/>
    </source>
</evidence>
<evidence type="ECO:0000256" key="2">
    <source>
        <dbReference type="ARBA" id="ARBA00010763"/>
    </source>
</evidence>
<dbReference type="AlphaFoldDB" id="H1KYA0"/>
<feature type="domain" description="MoaB/Mog" evidence="4">
    <location>
        <begin position="180"/>
        <end position="323"/>
    </location>
</feature>
<gene>
    <name evidence="5" type="ORF">MetfoDRAFT_0773</name>
</gene>
<dbReference type="SUPFAM" id="SSF53218">
    <property type="entry name" value="Molybdenum cofactor biosynthesis proteins"/>
    <property type="match status" value="1"/>
</dbReference>
<dbReference type="GO" id="GO:0061599">
    <property type="term" value="F:molybdopterin molybdotransferase activity"/>
    <property type="evidence" value="ECO:0007669"/>
    <property type="project" value="TreeGrafter"/>
</dbReference>
<organism evidence="5 6">
    <name type="scientific">Methanotorris formicicus Mc-S-70</name>
    <dbReference type="NCBI Taxonomy" id="647171"/>
    <lineage>
        <taxon>Archaea</taxon>
        <taxon>Methanobacteriati</taxon>
        <taxon>Methanobacteriota</taxon>
        <taxon>Methanomada group</taxon>
        <taxon>Methanococci</taxon>
        <taxon>Methanococcales</taxon>
        <taxon>Methanocaldococcaceae</taxon>
        <taxon>Methanotorris</taxon>
    </lineage>
</organism>
<dbReference type="InterPro" id="IPR038987">
    <property type="entry name" value="MoeA-like"/>
</dbReference>
<proteinExistence type="inferred from homology"/>
<dbReference type="SUPFAM" id="SSF63882">
    <property type="entry name" value="MoeA N-terminal region -like"/>
    <property type="match status" value="1"/>
</dbReference>
<dbReference type="Pfam" id="PF03453">
    <property type="entry name" value="MoeA_N"/>
    <property type="match status" value="1"/>
</dbReference>
<keyword evidence="6" id="KW-1185">Reference proteome</keyword>
<sequence>MGKMLKKLISYDKAKEMVFNEWNKFLKDKFKIIPLLDALGRVSYEDIMSPIDLPMFDRAAMDGYAVRAEDTFGASTTNPLILNLVEKKEINEGECLKVFTGSKMPKNADAVVMKEYCKEEDGFVEIYKGVHPYENVSRIGEDVRKGDLLLKKGEAISPHHISILSSVGIKEVKVYNVNVGIISTGDELVDLEEVISMEELKNNSKIVNSNSLMLYALVKESGLNPKIYGKVVDDRERIKSLIKKAIIENDIVITTGGTSVGDRDYIIEVVNELGGIVLHGVQIRPGKPFGFGKINNKLIFTLSGYPVASTVQFELFIRSYFKKRKKIKLPLRRNIASELGRTDIVRIKIEDFEVEPLRITGSGVISSLTKADGYVIIPENVEGYEKGEYVEVYLF</sequence>
<dbReference type="Pfam" id="PF00994">
    <property type="entry name" value="MoCF_biosynth"/>
    <property type="match status" value="1"/>
</dbReference>
<evidence type="ECO:0000256" key="1">
    <source>
        <dbReference type="ARBA" id="ARBA00005046"/>
    </source>
</evidence>
<dbReference type="NCBIfam" id="TIGR00177">
    <property type="entry name" value="molyb_syn"/>
    <property type="match status" value="1"/>
</dbReference>
<evidence type="ECO:0000259" key="4">
    <source>
        <dbReference type="SMART" id="SM00852"/>
    </source>
</evidence>
<dbReference type="PATRIC" id="fig|647171.4.peg.762"/>
<dbReference type="RefSeq" id="WP_007044212.1">
    <property type="nucleotide sequence ID" value="NZ_AGJL01000015.1"/>
</dbReference>
<comment type="caution">
    <text evidence="5">The sequence shown here is derived from an EMBL/GenBank/DDBJ whole genome shotgun (WGS) entry which is preliminary data.</text>
</comment>
<dbReference type="GO" id="GO:0006777">
    <property type="term" value="P:Mo-molybdopterin cofactor biosynthetic process"/>
    <property type="evidence" value="ECO:0007669"/>
    <property type="project" value="UniProtKB-KW"/>
</dbReference>
<dbReference type="Gene3D" id="3.90.105.10">
    <property type="entry name" value="Molybdopterin biosynthesis moea protein, domain 2"/>
    <property type="match status" value="1"/>
</dbReference>
<dbReference type="InterPro" id="IPR005110">
    <property type="entry name" value="MoeA_linker/N"/>
</dbReference>
<dbReference type="InterPro" id="IPR036425">
    <property type="entry name" value="MoaB/Mog-like_dom_sf"/>
</dbReference>
<accession>H1KYA0</accession>
<dbReference type="PANTHER" id="PTHR10192">
    <property type="entry name" value="MOLYBDOPTERIN BIOSYNTHESIS PROTEIN"/>
    <property type="match status" value="1"/>
</dbReference>
<keyword evidence="3" id="KW-0501">Molybdenum cofactor biosynthesis</keyword>
<name>H1KYA0_9EURY</name>
<dbReference type="SMART" id="SM00852">
    <property type="entry name" value="MoCF_biosynth"/>
    <property type="match status" value="1"/>
</dbReference>
<dbReference type="Proteomes" id="UP000003706">
    <property type="component" value="Unassembled WGS sequence"/>
</dbReference>
<dbReference type="CDD" id="cd00887">
    <property type="entry name" value="MoeA"/>
    <property type="match status" value="1"/>
</dbReference>
<protein>
    <submittedName>
        <fullName evidence="5">Molybdenum cofactor synthesis domain protein</fullName>
    </submittedName>
</protein>
<dbReference type="FunFam" id="2.40.340.10:FF:000005">
    <property type="entry name" value="Molybdopterin molybdenumtransferase MoeA"/>
    <property type="match status" value="1"/>
</dbReference>
<dbReference type="InterPro" id="IPR036688">
    <property type="entry name" value="MoeA_C_domain_IV_sf"/>
</dbReference>
<dbReference type="PROSITE" id="PS01079">
    <property type="entry name" value="MOCF_BIOSYNTHESIS_2"/>
    <property type="match status" value="1"/>
</dbReference>
<dbReference type="InterPro" id="IPR036135">
    <property type="entry name" value="MoeA_linker/N_sf"/>
</dbReference>
<dbReference type="GO" id="GO:0005737">
    <property type="term" value="C:cytoplasm"/>
    <property type="evidence" value="ECO:0007669"/>
    <property type="project" value="TreeGrafter"/>
</dbReference>
<dbReference type="Pfam" id="PF03454">
    <property type="entry name" value="MoeA_C"/>
    <property type="match status" value="1"/>
</dbReference>
<dbReference type="OrthoDB" id="31371at2157"/>
<dbReference type="InterPro" id="IPR001453">
    <property type="entry name" value="MoaB/Mog_dom"/>
</dbReference>
<dbReference type="Gene3D" id="3.40.980.10">
    <property type="entry name" value="MoaB/Mog-like domain"/>
    <property type="match status" value="1"/>
</dbReference>
<dbReference type="PANTHER" id="PTHR10192:SF19">
    <property type="entry name" value="MOLYBDOPTERIN BIOSYNTHESIS PROTEIN MJ0666-RELATED"/>
    <property type="match status" value="1"/>
</dbReference>
<evidence type="ECO:0000313" key="5">
    <source>
        <dbReference type="EMBL" id="EHP87365.1"/>
    </source>
</evidence>
<dbReference type="Gene3D" id="2.40.340.10">
    <property type="entry name" value="MoeA, C-terminal, domain IV"/>
    <property type="match status" value="1"/>
</dbReference>
<reference evidence="5 6" key="1">
    <citation type="submission" date="2011-09" db="EMBL/GenBank/DDBJ databases">
        <title>The draft genome of Methanotorris formicicus Mc-S-70.</title>
        <authorList>
            <consortium name="US DOE Joint Genome Institute (JGI-PGF)"/>
            <person name="Lucas S."/>
            <person name="Han J."/>
            <person name="Lapidus A."/>
            <person name="Cheng J.-F."/>
            <person name="Goodwin L."/>
            <person name="Pitluck S."/>
            <person name="Peters L."/>
            <person name="Land M.L."/>
            <person name="Hauser L."/>
            <person name="Sieprawska-Lupa M."/>
            <person name="Takai K."/>
            <person name="Miyazaki J."/>
            <person name="Whitman W."/>
            <person name="Woyke T.J."/>
        </authorList>
    </citation>
    <scope>NUCLEOTIDE SEQUENCE [LARGE SCALE GENOMIC DNA]</scope>
    <source>
        <strain evidence="5 6">Mc-S-70</strain>
    </source>
</reference>
<evidence type="ECO:0000313" key="6">
    <source>
        <dbReference type="Proteomes" id="UP000003706"/>
    </source>
</evidence>
<dbReference type="EMBL" id="AGJL01000015">
    <property type="protein sequence ID" value="EHP87365.1"/>
    <property type="molecule type" value="Genomic_DNA"/>
</dbReference>
<dbReference type="UniPathway" id="UPA00344"/>
<dbReference type="SUPFAM" id="SSF63867">
    <property type="entry name" value="MoeA C-terminal domain-like"/>
    <property type="match status" value="1"/>
</dbReference>
<dbReference type="NCBIfam" id="NF045515">
    <property type="entry name" value="Glp_gephyrin"/>
    <property type="match status" value="1"/>
</dbReference>
<dbReference type="InterPro" id="IPR008284">
    <property type="entry name" value="MoCF_biosynth_CS"/>
</dbReference>
<comment type="pathway">
    <text evidence="1">Cofactor biosynthesis; molybdopterin biosynthesis.</text>
</comment>
<comment type="similarity">
    <text evidence="2">Belongs to the MoeA family.</text>
</comment>